<evidence type="ECO:0000259" key="1">
    <source>
        <dbReference type="PROSITE" id="PS50943"/>
    </source>
</evidence>
<name>A0ABT1ABP8_9PSEU</name>
<accession>A0ABT1ABP8</accession>
<evidence type="ECO:0000313" key="2">
    <source>
        <dbReference type="EMBL" id="MCO1660351.1"/>
    </source>
</evidence>
<dbReference type="SUPFAM" id="SSF47413">
    <property type="entry name" value="lambda repressor-like DNA-binding domains"/>
    <property type="match status" value="1"/>
</dbReference>
<dbReference type="SMART" id="SM00530">
    <property type="entry name" value="HTH_XRE"/>
    <property type="match status" value="1"/>
</dbReference>
<dbReference type="PROSITE" id="PS50943">
    <property type="entry name" value="HTH_CROC1"/>
    <property type="match status" value="1"/>
</dbReference>
<dbReference type="Pfam" id="PF13560">
    <property type="entry name" value="HTH_31"/>
    <property type="match status" value="1"/>
</dbReference>
<evidence type="ECO:0000313" key="3">
    <source>
        <dbReference type="Proteomes" id="UP001165283"/>
    </source>
</evidence>
<dbReference type="PANTHER" id="PTHR35010:SF2">
    <property type="entry name" value="BLL4672 PROTEIN"/>
    <property type="match status" value="1"/>
</dbReference>
<feature type="domain" description="HTH cro/C1-type" evidence="1">
    <location>
        <begin position="32"/>
        <end position="79"/>
    </location>
</feature>
<reference evidence="2" key="1">
    <citation type="submission" date="2021-04" db="EMBL/GenBank/DDBJ databases">
        <title>Pseudonocardia sp. nov., isolated from sandy soil of mangrove forest.</title>
        <authorList>
            <person name="Zan Z."/>
            <person name="Huang R."/>
            <person name="Liu W."/>
        </authorList>
    </citation>
    <scope>NUCLEOTIDE SEQUENCE</scope>
    <source>
        <strain evidence="2">S2-4</strain>
    </source>
</reference>
<dbReference type="Gene3D" id="1.10.260.40">
    <property type="entry name" value="lambda repressor-like DNA-binding domains"/>
    <property type="match status" value="1"/>
</dbReference>
<gene>
    <name evidence="2" type="ORF">KDL28_35355</name>
</gene>
<dbReference type="CDD" id="cd00093">
    <property type="entry name" value="HTH_XRE"/>
    <property type="match status" value="1"/>
</dbReference>
<sequence>MNELGAFLRARRWAVAPADVGLPAGGRRRTPGLRRAELATLAGISVDYLVRLEQGRDRHPSAQILAALADALRLTVEDRAQLRLCAKIADGGHDPLLCPSATGPTRSVRPGVQALLDRLEPAPAFVLNRLGDVVAFTAGYARLTGPIGLLDTQPPNLARFVLTDPRARTAYPDWDRVADQQVAILRLESFRSDWLVAELVDELTITVGAAFTDRLAAPPSLPERTGVERLAHPEVGELRLAYEILELPEADAQRLVVHLPADDATSAGLDRLNGRRPGALRAVTG</sequence>
<dbReference type="InterPro" id="IPR010982">
    <property type="entry name" value="Lambda_DNA-bd_dom_sf"/>
</dbReference>
<dbReference type="InterPro" id="IPR041413">
    <property type="entry name" value="MLTR_LBD"/>
</dbReference>
<dbReference type="PANTHER" id="PTHR35010">
    <property type="entry name" value="BLL4672 PROTEIN-RELATED"/>
    <property type="match status" value="1"/>
</dbReference>
<dbReference type="Proteomes" id="UP001165283">
    <property type="component" value="Unassembled WGS sequence"/>
</dbReference>
<proteinExistence type="predicted"/>
<comment type="caution">
    <text evidence="2">The sequence shown here is derived from an EMBL/GenBank/DDBJ whole genome shotgun (WGS) entry which is preliminary data.</text>
</comment>
<dbReference type="EMBL" id="JAGSOV010000082">
    <property type="protein sequence ID" value="MCO1660351.1"/>
    <property type="molecule type" value="Genomic_DNA"/>
</dbReference>
<protein>
    <submittedName>
        <fullName evidence="2">Helix-turn-helix domain-containing protein</fullName>
    </submittedName>
</protein>
<dbReference type="InterPro" id="IPR001387">
    <property type="entry name" value="Cro/C1-type_HTH"/>
</dbReference>
<keyword evidence="3" id="KW-1185">Reference proteome</keyword>
<dbReference type="Pfam" id="PF17765">
    <property type="entry name" value="MLTR_LBD"/>
    <property type="match status" value="1"/>
</dbReference>
<organism evidence="2 3">
    <name type="scientific">Pseudonocardia humida</name>
    <dbReference type="NCBI Taxonomy" id="2800819"/>
    <lineage>
        <taxon>Bacteria</taxon>
        <taxon>Bacillati</taxon>
        <taxon>Actinomycetota</taxon>
        <taxon>Actinomycetes</taxon>
        <taxon>Pseudonocardiales</taxon>
        <taxon>Pseudonocardiaceae</taxon>
        <taxon>Pseudonocardia</taxon>
    </lineage>
</organism>
<dbReference type="RefSeq" id="WP_252445806.1">
    <property type="nucleotide sequence ID" value="NZ_JAGSOV010000082.1"/>
</dbReference>
<dbReference type="Gene3D" id="3.30.450.180">
    <property type="match status" value="1"/>
</dbReference>